<keyword evidence="3" id="KW-1185">Reference proteome</keyword>
<feature type="compositionally biased region" description="Polar residues" evidence="1">
    <location>
        <begin position="117"/>
        <end position="134"/>
    </location>
</feature>
<protein>
    <submittedName>
        <fullName evidence="2">Uncharacterized protein</fullName>
    </submittedName>
</protein>
<feature type="compositionally biased region" description="Low complexity" evidence="1">
    <location>
        <begin position="289"/>
        <end position="303"/>
    </location>
</feature>
<evidence type="ECO:0000256" key="1">
    <source>
        <dbReference type="SAM" id="MobiDB-lite"/>
    </source>
</evidence>
<gene>
    <name evidence="2" type="ORF">BN9_026860</name>
</gene>
<organism evidence="2 3">
    <name type="scientific">Albugo candida</name>
    <dbReference type="NCBI Taxonomy" id="65357"/>
    <lineage>
        <taxon>Eukaryota</taxon>
        <taxon>Sar</taxon>
        <taxon>Stramenopiles</taxon>
        <taxon>Oomycota</taxon>
        <taxon>Peronosporomycetes</taxon>
        <taxon>Albuginales</taxon>
        <taxon>Albuginaceae</taxon>
        <taxon>Albugo</taxon>
    </lineage>
</organism>
<proteinExistence type="predicted"/>
<feature type="compositionally biased region" description="Polar residues" evidence="1">
    <location>
        <begin position="320"/>
        <end position="338"/>
    </location>
</feature>
<dbReference type="Proteomes" id="UP000053237">
    <property type="component" value="Unassembled WGS sequence"/>
</dbReference>
<dbReference type="AlphaFoldDB" id="A0A024G5J0"/>
<accession>A0A024G5J0</accession>
<sequence>MKTPVFSWPVFLSLSAVSPNMNWKVESSSVQMLDRTESGGFVRSETQLPKPLCADLAGLESNKKNLCLTVRAVSQNPLDDRANEALIGYKNRFAGKVTSVRVLSPNPNDQEAGRLESTINSPSAVDFLKTSSKSTLKRRESEPPTERQFTNLWSHSASQENPHLDSLLQGFRGHTAEPIVFRGHDPNLGSEKTLFTPTAVLHPALQNVKREYTQHYINDQQRSELATKEYTAHHIPGQTGNLNNRIASNSQVDPIKRVKHPIGYLSHSPHTTLASIQTAFLDTPDSVLHTTSSSVPTHPSLVSGSRKESNPAINRLSHGSFRSQESNGKQSHSPSDSITHAKHLSGSAGHSVKATFHHSSLTGHGARNHMGESHPSQSFRHDVRHPHFSPSNQGLFRELTRQD</sequence>
<dbReference type="EMBL" id="CAIX01000026">
    <property type="protein sequence ID" value="CCI41902.1"/>
    <property type="molecule type" value="Genomic_DNA"/>
</dbReference>
<dbReference type="InParanoid" id="A0A024G5J0"/>
<evidence type="ECO:0000313" key="3">
    <source>
        <dbReference type="Proteomes" id="UP000053237"/>
    </source>
</evidence>
<feature type="region of interest" description="Disordered" evidence="1">
    <location>
        <begin position="102"/>
        <end position="147"/>
    </location>
</feature>
<comment type="caution">
    <text evidence="2">The sequence shown here is derived from an EMBL/GenBank/DDBJ whole genome shotgun (WGS) entry which is preliminary data.</text>
</comment>
<name>A0A024G5J0_9STRA</name>
<evidence type="ECO:0000313" key="2">
    <source>
        <dbReference type="EMBL" id="CCI41902.1"/>
    </source>
</evidence>
<feature type="region of interest" description="Disordered" evidence="1">
    <location>
        <begin position="289"/>
        <end position="403"/>
    </location>
</feature>
<reference evidence="2 3" key="1">
    <citation type="submission" date="2012-05" db="EMBL/GenBank/DDBJ databases">
        <title>Recombination and specialization in a pathogen metapopulation.</title>
        <authorList>
            <person name="Gardiner A."/>
            <person name="Kemen E."/>
            <person name="Schultz-Larsen T."/>
            <person name="MacLean D."/>
            <person name="Van Oosterhout C."/>
            <person name="Jones J.D.G."/>
        </authorList>
    </citation>
    <scope>NUCLEOTIDE SEQUENCE [LARGE SCALE GENOMIC DNA]</scope>
    <source>
        <strain evidence="2 3">Ac Nc2</strain>
    </source>
</reference>